<dbReference type="Proteomes" id="UP001292079">
    <property type="component" value="Unassembled WGS sequence"/>
</dbReference>
<reference evidence="1" key="2">
    <citation type="journal article" date="2023" name="Infect Dis Poverty">
        <title>Chromosome-scale genome of the human blood fluke Schistosoma mekongi and its implications for public health.</title>
        <authorList>
            <person name="Zhou M."/>
            <person name="Xu L."/>
            <person name="Xu D."/>
            <person name="Chen W."/>
            <person name="Khan J."/>
            <person name="Hu Y."/>
            <person name="Huang H."/>
            <person name="Wei H."/>
            <person name="Zhang Y."/>
            <person name="Chusongsang P."/>
            <person name="Tanasarnprasert K."/>
            <person name="Hu X."/>
            <person name="Limpanont Y."/>
            <person name="Lv Z."/>
        </authorList>
    </citation>
    <scope>NUCLEOTIDE SEQUENCE</scope>
    <source>
        <strain evidence="1">LV_2022a</strain>
    </source>
</reference>
<name>A0AAE1Z6U0_SCHME</name>
<comment type="caution">
    <text evidence="1">The sequence shown here is derived from an EMBL/GenBank/DDBJ whole genome shotgun (WGS) entry which is preliminary data.</text>
</comment>
<gene>
    <name evidence="1" type="ORF">MN116_008327</name>
</gene>
<dbReference type="AlphaFoldDB" id="A0AAE1Z6U0"/>
<reference evidence="1" key="1">
    <citation type="submission" date="2022-04" db="EMBL/GenBank/DDBJ databases">
        <authorList>
            <person name="Xu L."/>
            <person name="Lv Z."/>
        </authorList>
    </citation>
    <scope>NUCLEOTIDE SEQUENCE</scope>
    <source>
        <strain evidence="1">LV_2022a</strain>
    </source>
</reference>
<evidence type="ECO:0000313" key="2">
    <source>
        <dbReference type="Proteomes" id="UP001292079"/>
    </source>
</evidence>
<sequence>MSKKYAGFGETLDNCSVVSKPAEFHLQLSTAKLLQSGYYGNSDNVNRRIYWSIIDRILMIRRDIVNVSLLLDVTKVDKSLYSRNSVEYLHVLDAYCKEVITQVKKIQPQLKSVPLSCDIDRSEQHASTASNRVVIFLTFPSESMGKAIPTKDWFVKFPQWYSTANITGDKQWIKSLERIFCISKIIQIIEFSNDELKHIDLWKQCWGTQITTMNFMDFEYLVNHDE</sequence>
<protein>
    <submittedName>
        <fullName evidence="1">Uncharacterized protein</fullName>
    </submittedName>
</protein>
<evidence type="ECO:0000313" key="1">
    <source>
        <dbReference type="EMBL" id="KAK4468163.1"/>
    </source>
</evidence>
<organism evidence="1 2">
    <name type="scientific">Schistosoma mekongi</name>
    <name type="common">Parasitic worm</name>
    <dbReference type="NCBI Taxonomy" id="38744"/>
    <lineage>
        <taxon>Eukaryota</taxon>
        <taxon>Metazoa</taxon>
        <taxon>Spiralia</taxon>
        <taxon>Lophotrochozoa</taxon>
        <taxon>Platyhelminthes</taxon>
        <taxon>Trematoda</taxon>
        <taxon>Digenea</taxon>
        <taxon>Strigeidida</taxon>
        <taxon>Schistosomatoidea</taxon>
        <taxon>Schistosomatidae</taxon>
        <taxon>Schistosoma</taxon>
    </lineage>
</organism>
<keyword evidence="2" id="KW-1185">Reference proteome</keyword>
<proteinExistence type="predicted"/>
<accession>A0AAE1Z6U0</accession>
<dbReference type="EMBL" id="JALJAT010000007">
    <property type="protein sequence ID" value="KAK4468163.1"/>
    <property type="molecule type" value="Genomic_DNA"/>
</dbReference>